<dbReference type="RefSeq" id="XP_025410881.1">
    <property type="nucleotide sequence ID" value="XM_025555096.1"/>
</dbReference>
<sequence length="103" mass="11945">MGCHRPTPTYKLHLLGGVALPEIRRQVTNDIEKTKQINDERHSMFKNKITSIRLKSQKCFIQTAKELHEPPQKAKLQRWQNGMLQLEELIQTSQQLPLGGYLP</sequence>
<proteinExistence type="predicted"/>
<reference evidence="2" key="1">
    <citation type="submission" date="2025-08" db="UniProtKB">
        <authorList>
            <consortium name="RefSeq"/>
        </authorList>
    </citation>
    <scope>IDENTIFICATION</scope>
    <source>
        <tissue evidence="2">Whole body</tissue>
    </source>
</reference>
<accession>A0A8B8FK61</accession>
<evidence type="ECO:0000313" key="1">
    <source>
        <dbReference type="Proteomes" id="UP000694846"/>
    </source>
</evidence>
<dbReference type="GeneID" id="112683900"/>
<organism evidence="1 2">
    <name type="scientific">Sipha flava</name>
    <name type="common">yellow sugarcane aphid</name>
    <dbReference type="NCBI Taxonomy" id="143950"/>
    <lineage>
        <taxon>Eukaryota</taxon>
        <taxon>Metazoa</taxon>
        <taxon>Ecdysozoa</taxon>
        <taxon>Arthropoda</taxon>
        <taxon>Hexapoda</taxon>
        <taxon>Insecta</taxon>
        <taxon>Pterygota</taxon>
        <taxon>Neoptera</taxon>
        <taxon>Paraneoptera</taxon>
        <taxon>Hemiptera</taxon>
        <taxon>Sternorrhyncha</taxon>
        <taxon>Aphidomorpha</taxon>
        <taxon>Aphidoidea</taxon>
        <taxon>Aphididae</taxon>
        <taxon>Sipha</taxon>
    </lineage>
</organism>
<dbReference type="AlphaFoldDB" id="A0A8B8FK61"/>
<dbReference type="Proteomes" id="UP000694846">
    <property type="component" value="Unplaced"/>
</dbReference>
<dbReference type="OrthoDB" id="6621687at2759"/>
<evidence type="ECO:0000313" key="2">
    <source>
        <dbReference type="RefSeq" id="XP_025410881.1"/>
    </source>
</evidence>
<gene>
    <name evidence="2" type="primary">LOC112683900</name>
</gene>
<keyword evidence="1" id="KW-1185">Reference proteome</keyword>
<protein>
    <submittedName>
        <fullName evidence="2">Uncharacterized protein LOC112683900</fullName>
    </submittedName>
</protein>
<name>A0A8B8FK61_9HEMI</name>